<dbReference type="PANTHER" id="PTHR13817">
    <property type="entry name" value="TITIN"/>
    <property type="match status" value="1"/>
</dbReference>
<evidence type="ECO:0000313" key="6">
    <source>
        <dbReference type="EMBL" id="RNI22286.1"/>
    </source>
</evidence>
<dbReference type="PANTHER" id="PTHR13817:SF73">
    <property type="entry name" value="FIBRONECTIN TYPE-III DOMAIN-CONTAINING PROTEIN"/>
    <property type="match status" value="1"/>
</dbReference>
<dbReference type="SUPFAM" id="SSF49265">
    <property type="entry name" value="Fibronectin type III"/>
    <property type="match status" value="1"/>
</dbReference>
<accession>A0A3M9M9V4</accession>
<protein>
    <recommendedName>
        <fullName evidence="5">Fibronectin type-III domain-containing protein</fullName>
    </recommendedName>
</protein>
<dbReference type="CDD" id="cd00063">
    <property type="entry name" value="FN3"/>
    <property type="match status" value="2"/>
</dbReference>
<dbReference type="GO" id="GO:0000272">
    <property type="term" value="P:polysaccharide catabolic process"/>
    <property type="evidence" value="ECO:0007669"/>
    <property type="project" value="UniProtKB-KW"/>
</dbReference>
<dbReference type="Gene3D" id="2.60.40.2810">
    <property type="match status" value="1"/>
</dbReference>
<proteinExistence type="predicted"/>
<evidence type="ECO:0000256" key="4">
    <source>
        <dbReference type="SAM" id="MobiDB-lite"/>
    </source>
</evidence>
<dbReference type="GO" id="GO:0016798">
    <property type="term" value="F:hydrolase activity, acting on glycosyl bonds"/>
    <property type="evidence" value="ECO:0007669"/>
    <property type="project" value="UniProtKB-KW"/>
</dbReference>
<keyword evidence="1" id="KW-0677">Repeat</keyword>
<dbReference type="InterPro" id="IPR050964">
    <property type="entry name" value="Striated_Muscle_Regulatory"/>
</dbReference>
<feature type="domain" description="Fibronectin type-III" evidence="5">
    <location>
        <begin position="1443"/>
        <end position="1534"/>
    </location>
</feature>
<dbReference type="RefSeq" id="WP_123271325.1">
    <property type="nucleotide sequence ID" value="NZ_RJJQ01000008.1"/>
</dbReference>
<dbReference type="PROSITE" id="PS50853">
    <property type="entry name" value="FN3"/>
    <property type="match status" value="2"/>
</dbReference>
<dbReference type="InterPro" id="IPR003961">
    <property type="entry name" value="FN3_dom"/>
</dbReference>
<feature type="region of interest" description="Disordered" evidence="4">
    <location>
        <begin position="1609"/>
        <end position="1633"/>
    </location>
</feature>
<feature type="region of interest" description="Disordered" evidence="4">
    <location>
        <begin position="1517"/>
        <end position="1551"/>
    </location>
</feature>
<dbReference type="InterPro" id="IPR013783">
    <property type="entry name" value="Ig-like_fold"/>
</dbReference>
<evidence type="ECO:0000256" key="2">
    <source>
        <dbReference type="ARBA" id="ARBA00023295"/>
    </source>
</evidence>
<feature type="compositionally biased region" description="Low complexity" evidence="4">
    <location>
        <begin position="362"/>
        <end position="376"/>
    </location>
</feature>
<reference evidence="6 7" key="1">
    <citation type="submission" date="2018-11" db="EMBL/GenBank/DDBJ databases">
        <title>Draft genome of Simplicispira Flexivirga sp. BO-16.</title>
        <authorList>
            <person name="Im W.T."/>
        </authorList>
    </citation>
    <scope>NUCLEOTIDE SEQUENCE [LARGE SCALE GENOMIC DNA]</scope>
    <source>
        <strain evidence="6 7">BO-16</strain>
    </source>
</reference>
<feature type="region of interest" description="Disordered" evidence="4">
    <location>
        <begin position="352"/>
        <end position="389"/>
    </location>
</feature>
<evidence type="ECO:0000259" key="5">
    <source>
        <dbReference type="PROSITE" id="PS50853"/>
    </source>
</evidence>
<comment type="caution">
    <text evidence="6">The sequence shown here is derived from an EMBL/GenBank/DDBJ whole genome shotgun (WGS) entry which is preliminary data.</text>
</comment>
<keyword evidence="3" id="KW-0119">Carbohydrate metabolism</keyword>
<dbReference type="Gene3D" id="2.60.40.10">
    <property type="entry name" value="Immunoglobulins"/>
    <property type="match status" value="2"/>
</dbReference>
<keyword evidence="3" id="KW-0624">Polysaccharide degradation</keyword>
<feature type="domain" description="Fibronectin type-III" evidence="5">
    <location>
        <begin position="1535"/>
        <end position="1630"/>
    </location>
</feature>
<evidence type="ECO:0000256" key="1">
    <source>
        <dbReference type="ARBA" id="ARBA00022737"/>
    </source>
</evidence>
<name>A0A3M9M9V4_9MICO</name>
<dbReference type="Pfam" id="PF00041">
    <property type="entry name" value="fn3"/>
    <property type="match status" value="2"/>
</dbReference>
<dbReference type="Proteomes" id="UP000271678">
    <property type="component" value="Unassembled WGS sequence"/>
</dbReference>
<gene>
    <name evidence="6" type="ORF">EFY87_09960</name>
</gene>
<keyword evidence="2" id="KW-0326">Glycosidase</keyword>
<organism evidence="6 7">
    <name type="scientific">Flexivirga caeni</name>
    <dbReference type="NCBI Taxonomy" id="2294115"/>
    <lineage>
        <taxon>Bacteria</taxon>
        <taxon>Bacillati</taxon>
        <taxon>Actinomycetota</taxon>
        <taxon>Actinomycetes</taxon>
        <taxon>Micrococcales</taxon>
        <taxon>Dermacoccaceae</taxon>
        <taxon>Flexivirga</taxon>
    </lineage>
</organism>
<keyword evidence="2" id="KW-0378">Hydrolase</keyword>
<evidence type="ECO:0000313" key="7">
    <source>
        <dbReference type="Proteomes" id="UP000271678"/>
    </source>
</evidence>
<sequence length="2003" mass="202173">MVVATLAAAHQGVPVDRLQLNDGGVWVTNEQLHLAGHLNYPSRTIDGGVAALSTSFDVSQHANDVLLHDSPAGKSTVQSIATSTLALGQAFTVPAGMQVVQGDDTAAVVDPGSGKVWVVAASALSTFSTRSTPVIHGAKDVAAIVGSDGAVDAVDATGQVTRVTGHDGAWHAQQVGKLAGVTSTAHLELTVVGDQLVALDTSTGVVHTLRGRVSLSSGSAGALAIQQPGPSSDEVLVASATQLIHVPLSGASPTRVPAGTAQGEGVPVAPVILDGCSYAAWAGTGNYRRDCSDTSDSQQLVSAAVAKTSTPVFRTNRDVVVLNDTTNGNVYLVNEHMQAVNNWADVQSQIKDAKHNKQTADSTQVEKTTKTSSKKQPPQPQNDQFGVRPGRTTVLPVLMNDSDPSGLVLTAEVKPSDAKTSLGPVQQVRGGQALQITTPSDARGTTTFTYYADDGETAPVPAKVTLTVKGPQDESAPEQLIAPAALTMQQGAHLSYNALQGWVDPEGDQFYLQSATSEKPDLRIGAQVNGTVTIKALPNAAVGPHTISVTMSDGRKSRTSGKLVVDVTKGASAPVANPDFASGAVGSPLVIKPLANDYDPLGGTLTLASIGKTSTGATASADYAAGTITYTPSKQGTQYLSYSVANAHGTATSKIRIDAKTIRGAVAPLAEPDLGALPAGGSVTIPVLDNDDDPAGGVLVVTDVQVGANSPVTAEVINHESIRVTAPGGLTAPTIFHYVVSDGQGTATGQVTVVPRPVDSSVPPVAVDDTGTVRAGDVTSVDVLDNDYSPSGLDLTVSPKLQIVGKPLIGSTAFVSQDQVRLKAGSAAGTERVTYTVTDADGNPASADVVFTVVPLAQKNRPPAPPALTARAIAGTTTTIQVPVTGVDPDGDSVMVTAVTGSARLGTPQVVGNTITYAAASGAAGTDSFTYVVADRFGAQGVGTVRVGVAPPPASGTPPVAVPDQARVRPSRLLGVAVLSNDFSPDGYPLSLVPSMLKPADAASGRTPVRVQGSQLVLTTPATDQVLRYFYGISDGHGGTAQGLLTIKVDKHAPLLAPIAQDDYVAPTEVAGKKTVDVKVLSNDADPDGLTSDLKVTTSAPGVQVLSGGVLRVPVQAQRQVILYTDTDVDGLTGDAVVVVPGSTDQPPTLIPGVLPAQAVAGKVLDIQLSKYVSVRPGHSPHVFYAKTVVAGPSATAQLTSPNTVAFTSKAGSFGMTWVQFQVSDGTSRTDKSALSATLTLPVHVKATSALPLIFRPTTTQVVAGKSTRIDLAPMVQDPNPGSHPSLHFGVGTVPGGYRATISGSTLSVAAPLNAVGASASIPLTVSDGSTKPVGGSLPVHVAGSDAPLITTTTATLDNVKKGSTAHVDITQYATNPFPGKPLRLVGQPQHSGAAGTVTAQGTTVDVTPSTNGQMTITYRVGDATDQANRVVAGTIVVTAIATPAAPVGVSAETHVSRTASVSWTPGNANGSPITGFTVHWAGGSQACGLVTTCTITGLTNSTTYTFTVTAANAVGTSPASAPSAPITPDVKPNPPSEPTVSGPEGDKSDRHLTVSWTPASTEGSPVSQYTIRNINTGQSKTVPASVSSVDFTGLTNGTRYSFTVVATNKKGDSDPSAPGSGVPMGLPAAPTGLQGDFSPAAAGTAPSVSLSWQAADPNGDQPQNVRYTVSSPSGAIPNCAGIAVLQCSAPSPAKGNVTFTVTATNAAGVGTAASTTLQVFSAPGPVQGLQIVPTGASNTVKISFSPGDLNGATQSQESYAWSAGGASGNLPLGGGVITNAAFQNGSAATVQVTATTSDGIHRATSDTASASSPYQVYGAPTTPSISCSGGSQSVTCNWSGGSDGGSPTSYSFSNGGSGAASASGSQTFGGFGYSQTVTICITATQSATAYTGARSGGANCSSATTAGWPQVSNSGSSGACYTAAARKYGLPCWTFTVTGVPNEPISCSVTSTINGAKNWGWVGNLDGSGRQVIHYGNGQYNGYEVFGSMTPSDIAGICQANG</sequence>
<dbReference type="InterPro" id="IPR036116">
    <property type="entry name" value="FN3_sf"/>
</dbReference>
<dbReference type="SMART" id="SM00060">
    <property type="entry name" value="FN3"/>
    <property type="match status" value="4"/>
</dbReference>
<dbReference type="Pfam" id="PF17963">
    <property type="entry name" value="Big_9"/>
    <property type="match status" value="6"/>
</dbReference>
<evidence type="ECO:0000256" key="3">
    <source>
        <dbReference type="ARBA" id="ARBA00023326"/>
    </source>
</evidence>
<keyword evidence="7" id="KW-1185">Reference proteome</keyword>
<dbReference type="EMBL" id="RJJQ01000008">
    <property type="protein sequence ID" value="RNI22286.1"/>
    <property type="molecule type" value="Genomic_DNA"/>
</dbReference>